<dbReference type="PANTHER" id="PTHR43767:SF1">
    <property type="entry name" value="NONRIBOSOMAL PEPTIDE SYNTHASE PES1 (EUROFUNG)-RELATED"/>
    <property type="match status" value="1"/>
</dbReference>
<comment type="similarity">
    <text evidence="1">Belongs to the ATP-dependent AMP-binding enzyme family.</text>
</comment>
<protein>
    <recommendedName>
        <fullName evidence="7">Acyl-CoA synthetase</fullName>
    </recommendedName>
</protein>
<dbReference type="AlphaFoldDB" id="A0A1X9NGP2"/>
<evidence type="ECO:0000313" key="5">
    <source>
        <dbReference type="EMBL" id="ARN75562.1"/>
    </source>
</evidence>
<sequence length="510" mass="55709">MFQCLHQFLDYHARVHGDSPFLVEGKVSLSFADFEARVDRAVDRLRLMSLSRGDRIALLGKNSINFFTMILACSKLGVVPVAVNYRLSPSEAAFIIADGTSQCLLIDAEFIDEVAEHCSGLPVIGLFGSHPAYPDFEQWLGDGEQAVSDSLPVIAASDILSQMYTSGTTGMPKGVLLSHANVIANVYQTAMASEYTFGLGEQMLLVAPMYHAAGIMTAYTGLIQGLTLIIHRDYSPERVVEALSSQPIVAATLVPAMLQFILNHVPDIHRQSFPSLQLIYYGASPMSVDLLKRAIEVFDCDFAQGYGQTEANSIVAMLSPSDHRYALASAPDLLSACGRATFDTRLRLVSEGKDVEQGEAGEIVASGPQVMQGYWNNPEATAATIKDGWLYTGDIGRMDKQGYLYIVGRVKDMIISGGENIYPAEIETVLARHQQINEVAVVGIPDARWGEVPLAVLVGNQSLDSDELRAFCADHLAKFKIPARFEWLGALPRNPSGKILKQQLREQFSN</sequence>
<evidence type="ECO:0000256" key="1">
    <source>
        <dbReference type="ARBA" id="ARBA00006432"/>
    </source>
</evidence>
<evidence type="ECO:0000259" key="3">
    <source>
        <dbReference type="Pfam" id="PF00501"/>
    </source>
</evidence>
<dbReference type="InterPro" id="IPR042099">
    <property type="entry name" value="ANL_N_sf"/>
</dbReference>
<proteinExistence type="inferred from homology"/>
<feature type="domain" description="AMP-dependent synthetase/ligase" evidence="3">
    <location>
        <begin position="10"/>
        <end position="375"/>
    </location>
</feature>
<dbReference type="InterPro" id="IPR045851">
    <property type="entry name" value="AMP-bd_C_sf"/>
</dbReference>
<dbReference type="GO" id="GO:0016878">
    <property type="term" value="F:acid-thiol ligase activity"/>
    <property type="evidence" value="ECO:0007669"/>
    <property type="project" value="UniProtKB-ARBA"/>
</dbReference>
<dbReference type="InterPro" id="IPR025110">
    <property type="entry name" value="AMP-bd_C"/>
</dbReference>
<keyword evidence="2" id="KW-0436">Ligase</keyword>
<dbReference type="OrthoDB" id="9047442at2"/>
<dbReference type="Proteomes" id="UP000193450">
    <property type="component" value="Chromosome"/>
</dbReference>
<dbReference type="SUPFAM" id="SSF56801">
    <property type="entry name" value="Acetyl-CoA synthetase-like"/>
    <property type="match status" value="1"/>
</dbReference>
<feature type="domain" description="AMP-binding enzyme C-terminal" evidence="4">
    <location>
        <begin position="425"/>
        <end position="498"/>
    </location>
</feature>
<dbReference type="STRING" id="716816.BST96_16480"/>
<evidence type="ECO:0000259" key="4">
    <source>
        <dbReference type="Pfam" id="PF13193"/>
    </source>
</evidence>
<dbReference type="Pfam" id="PF13193">
    <property type="entry name" value="AMP-binding_C"/>
    <property type="match status" value="1"/>
</dbReference>
<dbReference type="PANTHER" id="PTHR43767">
    <property type="entry name" value="LONG-CHAIN-FATTY-ACID--COA LIGASE"/>
    <property type="match status" value="1"/>
</dbReference>
<dbReference type="Pfam" id="PF00501">
    <property type="entry name" value="AMP-binding"/>
    <property type="match status" value="1"/>
</dbReference>
<dbReference type="InterPro" id="IPR050237">
    <property type="entry name" value="ATP-dep_AMP-bd_enzyme"/>
</dbReference>
<keyword evidence="6" id="KW-1185">Reference proteome</keyword>
<dbReference type="Gene3D" id="3.40.50.12780">
    <property type="entry name" value="N-terminal domain of ligase-like"/>
    <property type="match status" value="1"/>
</dbReference>
<dbReference type="InterPro" id="IPR000873">
    <property type="entry name" value="AMP-dep_synth/lig_dom"/>
</dbReference>
<evidence type="ECO:0008006" key="7">
    <source>
        <dbReference type="Google" id="ProtNLM"/>
    </source>
</evidence>
<reference evidence="5 6" key="1">
    <citation type="submission" date="2016-11" db="EMBL/GenBank/DDBJ databases">
        <title>Trade-off between light-utilization and light-protection in marine flavobacteria.</title>
        <authorList>
            <person name="Kumagai Y."/>
        </authorList>
    </citation>
    <scope>NUCLEOTIDE SEQUENCE [LARGE SCALE GENOMIC DNA]</scope>
    <source>
        <strain evidence="5 6">NBRC 107125</strain>
    </source>
</reference>
<dbReference type="KEGG" id="osg:BST96_16480"/>
<dbReference type="Gene3D" id="3.30.300.30">
    <property type="match status" value="1"/>
</dbReference>
<organism evidence="5 6">
    <name type="scientific">Oceanicoccus sagamiensis</name>
    <dbReference type="NCBI Taxonomy" id="716816"/>
    <lineage>
        <taxon>Bacteria</taxon>
        <taxon>Pseudomonadati</taxon>
        <taxon>Pseudomonadota</taxon>
        <taxon>Gammaproteobacteria</taxon>
        <taxon>Cellvibrionales</taxon>
        <taxon>Spongiibacteraceae</taxon>
        <taxon>Oceanicoccus</taxon>
    </lineage>
</organism>
<dbReference type="EMBL" id="CP019343">
    <property type="protein sequence ID" value="ARN75562.1"/>
    <property type="molecule type" value="Genomic_DNA"/>
</dbReference>
<accession>A0A1X9NGP2</accession>
<gene>
    <name evidence="5" type="ORF">BST96_16480</name>
</gene>
<evidence type="ECO:0000256" key="2">
    <source>
        <dbReference type="ARBA" id="ARBA00022598"/>
    </source>
</evidence>
<dbReference type="NCBIfam" id="NF004837">
    <property type="entry name" value="PRK06187.1"/>
    <property type="match status" value="1"/>
</dbReference>
<dbReference type="RefSeq" id="WP_085759742.1">
    <property type="nucleotide sequence ID" value="NZ_CP019343.1"/>
</dbReference>
<name>A0A1X9NGP2_9GAMM</name>
<dbReference type="FunFam" id="3.30.300.30:FF:000008">
    <property type="entry name" value="2,3-dihydroxybenzoate-AMP ligase"/>
    <property type="match status" value="1"/>
</dbReference>
<evidence type="ECO:0000313" key="6">
    <source>
        <dbReference type="Proteomes" id="UP000193450"/>
    </source>
</evidence>